<sequence>MDHRRDTKTDADEANNRLRIYVTMTTLEVLDMCGLLKGVEEDVWTRRTRRLVNKTMQILPAGKVPRVSTKKMAKAVVKELGAKFSIPLVKHMLLIVSPVSETVIAKCFQSQIQKSS</sequence>
<dbReference type="AlphaFoldDB" id="A0A6A4SYE9"/>
<name>A0A6A4SYE9_SCOMX</name>
<comment type="caution">
    <text evidence="1">The sequence shown here is derived from an EMBL/GenBank/DDBJ whole genome shotgun (WGS) entry which is preliminary data.</text>
</comment>
<protein>
    <submittedName>
        <fullName evidence="1">Uncharacterized protein</fullName>
    </submittedName>
</protein>
<gene>
    <name evidence="1" type="ORF">F2P81_009131</name>
</gene>
<evidence type="ECO:0000313" key="2">
    <source>
        <dbReference type="Proteomes" id="UP000438429"/>
    </source>
</evidence>
<organism evidence="1 2">
    <name type="scientific">Scophthalmus maximus</name>
    <name type="common">Turbot</name>
    <name type="synonym">Psetta maxima</name>
    <dbReference type="NCBI Taxonomy" id="52904"/>
    <lineage>
        <taxon>Eukaryota</taxon>
        <taxon>Metazoa</taxon>
        <taxon>Chordata</taxon>
        <taxon>Craniata</taxon>
        <taxon>Vertebrata</taxon>
        <taxon>Euteleostomi</taxon>
        <taxon>Actinopterygii</taxon>
        <taxon>Neopterygii</taxon>
        <taxon>Teleostei</taxon>
        <taxon>Neoteleostei</taxon>
        <taxon>Acanthomorphata</taxon>
        <taxon>Carangaria</taxon>
        <taxon>Pleuronectiformes</taxon>
        <taxon>Pleuronectoidei</taxon>
        <taxon>Scophthalmidae</taxon>
        <taxon>Scophthalmus</taxon>
    </lineage>
</organism>
<reference evidence="1 2" key="1">
    <citation type="submission" date="2019-06" db="EMBL/GenBank/DDBJ databases">
        <title>Draft genomes of female and male turbot (Scophthalmus maximus).</title>
        <authorList>
            <person name="Xu H."/>
            <person name="Xu X.-W."/>
            <person name="Shao C."/>
            <person name="Chen S."/>
        </authorList>
    </citation>
    <scope>NUCLEOTIDE SEQUENCE [LARGE SCALE GENOMIC DNA]</scope>
    <source>
        <strain evidence="1">Ysfricsl-2016a</strain>
        <tissue evidence="1">Blood</tissue>
    </source>
</reference>
<accession>A0A6A4SYE9</accession>
<dbReference type="EMBL" id="VEVO01000008">
    <property type="protein sequence ID" value="KAF0038647.1"/>
    <property type="molecule type" value="Genomic_DNA"/>
</dbReference>
<evidence type="ECO:0000313" key="1">
    <source>
        <dbReference type="EMBL" id="KAF0038647.1"/>
    </source>
</evidence>
<proteinExistence type="predicted"/>
<dbReference type="Proteomes" id="UP000438429">
    <property type="component" value="Unassembled WGS sequence"/>
</dbReference>